<keyword evidence="2" id="KW-1133">Transmembrane helix</keyword>
<evidence type="ECO:0000256" key="1">
    <source>
        <dbReference type="SAM" id="MobiDB-lite"/>
    </source>
</evidence>
<evidence type="ECO:0000313" key="4">
    <source>
        <dbReference type="Proteomes" id="UP000249619"/>
    </source>
</evidence>
<protein>
    <submittedName>
        <fullName evidence="3">Thiamine biosynthetic bifunctional enzyme</fullName>
    </submittedName>
</protein>
<dbReference type="PANTHER" id="PTHR20932:SF31">
    <property type="entry name" value="RING-TYPE DOMAIN-CONTAINING PROTEIN"/>
    <property type="match status" value="1"/>
</dbReference>
<dbReference type="Proteomes" id="UP000249619">
    <property type="component" value="Unassembled WGS sequence"/>
</dbReference>
<dbReference type="AlphaFoldDB" id="A0A364N4Z3"/>
<dbReference type="OrthoDB" id="2107166at2759"/>
<feature type="transmembrane region" description="Helical" evidence="2">
    <location>
        <begin position="451"/>
        <end position="476"/>
    </location>
</feature>
<evidence type="ECO:0000256" key="2">
    <source>
        <dbReference type="SAM" id="Phobius"/>
    </source>
</evidence>
<proteinExistence type="predicted"/>
<comment type="caution">
    <text evidence="3">The sequence shown here is derived from an EMBL/GenBank/DDBJ whole genome shotgun (WGS) entry which is preliminary data.</text>
</comment>
<name>A0A364N4Z3_STELY</name>
<sequence length="498" mass="55229">MSEACCTCATLLSSIPPTYDEKTEKPSQFERRLDCCGRAICARCLTDNPRFQNYCPYCQIATGPSALPPQGLRDPPTYSPPDEQQQVDDELPPYSAHVSSQPPPEKAGRNVEDAPDVLHFVDQNNDSILSLSLRYGVPADALRRTNNLYADHLLAARRTVLIPGEFYKGGVSLSPRPLEGEEEEIKKTKLRKFMVRCKVAEYDVALLYLEQASYNLEQAISAYKADEEWEKEHSLEAAKKETLQAALEAVRPRSEGNERQATMLAGPLILLFRDCKPLLKMKINPAPFHMAQAIVTGLVVALSICILGTSAHTLDVYNKQHLSNPWWAPMWPQHFDVQGTKALVASSVVTLVLCGAFLVASFVPQLALRQKYTLRALLSLATLLPTLLLTLITTIWAHMLNGNAPEVDTIQTWTCKMQSSQPLEQDLPDDIAMPAGMGNADFKTLCQSSKFALWGTLVVFLLVGASMAVTIVTWMADKWAARQHRKEVEMGNIPAHVP</sequence>
<feature type="region of interest" description="Disordered" evidence="1">
    <location>
        <begin position="66"/>
        <end position="111"/>
    </location>
</feature>
<gene>
    <name evidence="3" type="ORF">DDE83_004329</name>
</gene>
<dbReference type="InterPro" id="IPR036779">
    <property type="entry name" value="LysM_dom_sf"/>
</dbReference>
<feature type="transmembrane region" description="Helical" evidence="2">
    <location>
        <begin position="290"/>
        <end position="311"/>
    </location>
</feature>
<keyword evidence="2" id="KW-0812">Transmembrane</keyword>
<keyword evidence="4" id="KW-1185">Reference proteome</keyword>
<keyword evidence="2" id="KW-0472">Membrane</keyword>
<feature type="transmembrane region" description="Helical" evidence="2">
    <location>
        <begin position="342"/>
        <end position="364"/>
    </location>
</feature>
<organism evidence="3 4">
    <name type="scientific">Stemphylium lycopersici</name>
    <name type="common">Tomato gray leaf spot disease fungus</name>
    <name type="synonym">Thyrospora lycopersici</name>
    <dbReference type="NCBI Taxonomy" id="183478"/>
    <lineage>
        <taxon>Eukaryota</taxon>
        <taxon>Fungi</taxon>
        <taxon>Dikarya</taxon>
        <taxon>Ascomycota</taxon>
        <taxon>Pezizomycotina</taxon>
        <taxon>Dothideomycetes</taxon>
        <taxon>Pleosporomycetidae</taxon>
        <taxon>Pleosporales</taxon>
        <taxon>Pleosporineae</taxon>
        <taxon>Pleosporaceae</taxon>
        <taxon>Stemphylium</taxon>
    </lineage>
</organism>
<dbReference type="Gene3D" id="3.10.350.10">
    <property type="entry name" value="LysM domain"/>
    <property type="match status" value="1"/>
</dbReference>
<dbReference type="EMBL" id="QGDH01000053">
    <property type="protein sequence ID" value="RAR11861.1"/>
    <property type="molecule type" value="Genomic_DNA"/>
</dbReference>
<accession>A0A364N4Z3</accession>
<dbReference type="CDD" id="cd14273">
    <property type="entry name" value="UBA_TAP-C_like"/>
    <property type="match status" value="1"/>
</dbReference>
<feature type="transmembrane region" description="Helical" evidence="2">
    <location>
        <begin position="376"/>
        <end position="397"/>
    </location>
</feature>
<dbReference type="PANTHER" id="PTHR20932">
    <property type="entry name" value="LYSM AND PUTATIVE PEPTIDOGLYCAN-BINDING DOMAIN-CONTAINING PROTEIN"/>
    <property type="match status" value="1"/>
</dbReference>
<evidence type="ECO:0000313" key="3">
    <source>
        <dbReference type="EMBL" id="RAR11861.1"/>
    </source>
</evidence>
<reference evidence="4" key="1">
    <citation type="submission" date="2018-05" db="EMBL/GenBank/DDBJ databases">
        <title>Draft genome sequence of Stemphylium lycopersici strain CIDEFI 213.</title>
        <authorList>
            <person name="Medina R."/>
            <person name="Franco M.E.E."/>
            <person name="Lucentini C.G."/>
            <person name="Saparrat M.C.N."/>
            <person name="Balatti P.A."/>
        </authorList>
    </citation>
    <scope>NUCLEOTIDE SEQUENCE [LARGE SCALE GENOMIC DNA]</scope>
    <source>
        <strain evidence="4">CIDEFI 213</strain>
    </source>
</reference>
<dbReference type="InterPro" id="IPR045030">
    <property type="entry name" value="LYSM1-4"/>
</dbReference>